<evidence type="ECO:0000313" key="5">
    <source>
        <dbReference type="Proteomes" id="UP000494040"/>
    </source>
</evidence>
<evidence type="ECO:0000259" key="3">
    <source>
        <dbReference type="PROSITE" id="PS51864"/>
    </source>
</evidence>
<dbReference type="AlphaFoldDB" id="A0A8I6TDZ5"/>
<dbReference type="Proteomes" id="UP000494040">
    <property type="component" value="Unassembled WGS sequence"/>
</dbReference>
<dbReference type="Gene3D" id="3.40.390.10">
    <property type="entry name" value="Collagenase (Catalytic Domain)"/>
    <property type="match status" value="1"/>
</dbReference>
<dbReference type="SUPFAM" id="SSF55486">
    <property type="entry name" value="Metalloproteases ('zincins'), catalytic domain"/>
    <property type="match status" value="1"/>
</dbReference>
<evidence type="ECO:0000256" key="2">
    <source>
        <dbReference type="RuleBase" id="RU361183"/>
    </source>
</evidence>
<dbReference type="InterPro" id="IPR034035">
    <property type="entry name" value="Astacin-like_dom"/>
</dbReference>
<name>A0A8I6TDZ5_CIMLE</name>
<keyword evidence="1 2" id="KW-0479">Metal-binding</keyword>
<organism evidence="4 5">
    <name type="scientific">Cimex lectularius</name>
    <name type="common">Bed bug</name>
    <name type="synonym">Acanthia lectularia</name>
    <dbReference type="NCBI Taxonomy" id="79782"/>
    <lineage>
        <taxon>Eukaryota</taxon>
        <taxon>Metazoa</taxon>
        <taxon>Ecdysozoa</taxon>
        <taxon>Arthropoda</taxon>
        <taxon>Hexapoda</taxon>
        <taxon>Insecta</taxon>
        <taxon>Pterygota</taxon>
        <taxon>Neoptera</taxon>
        <taxon>Paraneoptera</taxon>
        <taxon>Hemiptera</taxon>
        <taxon>Heteroptera</taxon>
        <taxon>Panheteroptera</taxon>
        <taxon>Cimicomorpha</taxon>
        <taxon>Cimicidae</taxon>
        <taxon>Cimex</taxon>
    </lineage>
</organism>
<dbReference type="InterPro" id="IPR001506">
    <property type="entry name" value="Peptidase_M12A"/>
</dbReference>
<dbReference type="PANTHER" id="PTHR10127">
    <property type="entry name" value="DISCOIDIN, CUB, EGF, LAMININ , AND ZINC METALLOPROTEASE DOMAIN CONTAINING"/>
    <property type="match status" value="1"/>
</dbReference>
<dbReference type="OrthoDB" id="291007at2759"/>
<dbReference type="GO" id="GO:0008270">
    <property type="term" value="F:zinc ion binding"/>
    <property type="evidence" value="ECO:0007669"/>
    <property type="project" value="UniProtKB-UniRule"/>
</dbReference>
<dbReference type="EnsemblMetazoa" id="XM_014392723.2">
    <property type="protein sequence ID" value="XP_014248209.1"/>
    <property type="gene ID" value="LOC106665914"/>
</dbReference>
<dbReference type="InterPro" id="IPR006026">
    <property type="entry name" value="Peptidase_Metallo"/>
</dbReference>
<dbReference type="PROSITE" id="PS51864">
    <property type="entry name" value="ASTACIN"/>
    <property type="match status" value="1"/>
</dbReference>
<dbReference type="RefSeq" id="XP_014248209.1">
    <property type="nucleotide sequence ID" value="XM_014392723.2"/>
</dbReference>
<reference evidence="4" key="1">
    <citation type="submission" date="2022-01" db="UniProtKB">
        <authorList>
            <consortium name="EnsemblMetazoa"/>
        </authorList>
    </citation>
    <scope>IDENTIFICATION</scope>
</reference>
<keyword evidence="1 2" id="KW-0862">Zinc</keyword>
<dbReference type="FunFam" id="3.40.390.10:FF:000042">
    <property type="entry name" value="Metalloendopeptidase"/>
    <property type="match status" value="1"/>
</dbReference>
<dbReference type="SMART" id="SM00235">
    <property type="entry name" value="ZnMc"/>
    <property type="match status" value="1"/>
</dbReference>
<proteinExistence type="predicted"/>
<feature type="binding site" evidence="1">
    <location>
        <position position="203"/>
    </location>
    <ligand>
        <name>Zn(2+)</name>
        <dbReference type="ChEBI" id="CHEBI:29105"/>
        <note>catalytic</note>
    </ligand>
</feature>
<dbReference type="InterPro" id="IPR024079">
    <property type="entry name" value="MetalloPept_cat_dom_sf"/>
</dbReference>
<dbReference type="GO" id="GO:0006508">
    <property type="term" value="P:proteolysis"/>
    <property type="evidence" value="ECO:0007669"/>
    <property type="project" value="UniProtKB-KW"/>
</dbReference>
<feature type="binding site" evidence="1">
    <location>
        <position position="213"/>
    </location>
    <ligand>
        <name>Zn(2+)</name>
        <dbReference type="ChEBI" id="CHEBI:29105"/>
        <note>catalytic</note>
    </ligand>
</feature>
<feature type="active site" evidence="1">
    <location>
        <position position="204"/>
    </location>
</feature>
<feature type="binding site" evidence="1">
    <location>
        <position position="207"/>
    </location>
    <ligand>
        <name>Zn(2+)</name>
        <dbReference type="ChEBI" id="CHEBI:29105"/>
        <note>catalytic</note>
    </ligand>
</feature>
<accession>A0A8I6TDZ5</accession>
<dbReference type="PRINTS" id="PR00480">
    <property type="entry name" value="ASTACIN"/>
</dbReference>
<dbReference type="OMA" id="WPIKYPK"/>
<evidence type="ECO:0000313" key="4">
    <source>
        <dbReference type="EnsemblMetazoa" id="XP_014248209.1"/>
    </source>
</evidence>
<dbReference type="PANTHER" id="PTHR10127:SF859">
    <property type="entry name" value="METALLOENDOPEPTIDASE"/>
    <property type="match status" value="1"/>
</dbReference>
<protein>
    <recommendedName>
        <fullName evidence="2">Metalloendopeptidase</fullName>
        <ecNumber evidence="2">3.4.24.-</ecNumber>
    </recommendedName>
</protein>
<dbReference type="Pfam" id="PF01400">
    <property type="entry name" value="Astacin"/>
    <property type="match status" value="1"/>
</dbReference>
<keyword evidence="1 2" id="KW-0645">Protease</keyword>
<feature type="domain" description="Peptidase M12A" evidence="3">
    <location>
        <begin position="99"/>
        <end position="305"/>
    </location>
</feature>
<sequence>MSRTPALLKDTQSPLKSRTMKSLILITFLVSQIGLSMLRNIQYQIPKIPNVVYPPIPDEISDVDEATRLQLLDQDPEVTPGLFQGDMAMNSEVYNYWRVGLKWDIFPEKMWENGTVPYVISPLYEPAEYITISRAISTINFMTCVKFVPWDGKAEDFILIWPIKYPKGCWSYVGKFGGAQIVSLDPPDSKGPNCLGNEGRAMHELLHALGIFHEQSRDDRDKFVKIHKENIIPQFLSNFDKQSLENTTYKFEYDYDSIMHYGKNFFSIGKGKPTITPKHPVEKLGQRKMLSKTDCLKVNELYGCLDKSKYHQRKYYTICRVLGL</sequence>
<dbReference type="GeneID" id="106665914"/>
<dbReference type="CDD" id="cd04280">
    <property type="entry name" value="ZnMc_astacin_like"/>
    <property type="match status" value="1"/>
</dbReference>
<dbReference type="EC" id="3.4.24.-" evidence="2"/>
<evidence type="ECO:0000256" key="1">
    <source>
        <dbReference type="PROSITE-ProRule" id="PRU01211"/>
    </source>
</evidence>
<keyword evidence="5" id="KW-1185">Reference proteome</keyword>
<comment type="cofactor">
    <cofactor evidence="1 2">
        <name>Zn(2+)</name>
        <dbReference type="ChEBI" id="CHEBI:29105"/>
    </cofactor>
    <text evidence="1 2">Binds 1 zinc ion per subunit.</text>
</comment>
<comment type="caution">
    <text evidence="1">Lacks conserved residue(s) required for the propagation of feature annotation.</text>
</comment>
<dbReference type="GO" id="GO:0004222">
    <property type="term" value="F:metalloendopeptidase activity"/>
    <property type="evidence" value="ECO:0007669"/>
    <property type="project" value="UniProtKB-UniRule"/>
</dbReference>
<dbReference type="KEGG" id="clec:106665914"/>
<keyword evidence="1 2" id="KW-0378">Hydrolase</keyword>
<keyword evidence="1 2" id="KW-0482">Metalloprotease</keyword>